<keyword evidence="3" id="KW-0560">Oxidoreductase</keyword>
<sequence length="555" mass="59567">MAPKNTRIAAGAAVIAIATILGPVPAGAADTGAQPGDWPEYHRTYRGWRFSPLEQINAANVKKLKVAWIHQPGDIAQGLQATPLAIDGVLYYIAANNRVFAVDGQTGKELWHYYAELDPVTSRLLFASYNRGVAVGHGKVYFGTLDGRLIALDQKTGKPLWKTPLVDTEKSSGSNFTSAPTIAGDVVIIGPTGGDLAQRGHIFGLDAETGKRLWAFETLRDDPKSWPKEAIATGGGGAWMTGQYDPGTGLYYVGVSNAAPDFDGSVRPGDNRYTATVLAIEPKTGTLRWHHQEVPHDVWDFDSAYESLLIDTGSKHLMTHLNKGGFVTVLDRTTGQVENVWPLAEHINWVKSVDPKSGELHGRNEPVTGQTKTLCPSVLGARSWNHGAYSPKTGLWYTNANEFCNAVKVGPQDPKDIAFSQPFFAFAELKFVAPPGGKASSRLEAVDPLTGKKAWSIAYDLPSLGSVLATGGNLVFNGDSQGLVHAYDARNGKELWTFNTGSGIRSGIISYAVGHKQYLLVPSGFGSLFPAFASGLFPGFKEARGGAALIAFTLE</sequence>
<evidence type="ECO:0000256" key="2">
    <source>
        <dbReference type="ARBA" id="ARBA00008156"/>
    </source>
</evidence>
<dbReference type="SUPFAM" id="SSF50998">
    <property type="entry name" value="Quinoprotein alcohol dehydrogenase-like"/>
    <property type="match status" value="1"/>
</dbReference>
<gene>
    <name evidence="6" type="ORF">G3580_01345</name>
</gene>
<dbReference type="KEGG" id="azq:G3580_01345"/>
<keyword evidence="7" id="KW-1185">Reference proteome</keyword>
<dbReference type="SMART" id="SM00564">
    <property type="entry name" value="PQQ"/>
    <property type="match status" value="6"/>
</dbReference>
<dbReference type="EMBL" id="CP048836">
    <property type="protein sequence ID" value="QID16390.1"/>
    <property type="molecule type" value="Genomic_DNA"/>
</dbReference>
<dbReference type="GO" id="GO:0016491">
    <property type="term" value="F:oxidoreductase activity"/>
    <property type="evidence" value="ECO:0007669"/>
    <property type="project" value="UniProtKB-KW"/>
</dbReference>
<dbReference type="PANTHER" id="PTHR32303">
    <property type="entry name" value="QUINOPROTEIN ALCOHOL DEHYDROGENASE (CYTOCHROME C)"/>
    <property type="match status" value="1"/>
</dbReference>
<dbReference type="PANTHER" id="PTHR32303:SF20">
    <property type="entry name" value="QUINOPROTEIN ETHANOL DEHYDROGENASE"/>
    <property type="match status" value="1"/>
</dbReference>
<dbReference type="RefSeq" id="WP_173763558.1">
    <property type="nucleotide sequence ID" value="NZ_CP048836.1"/>
</dbReference>
<name>A0A6C1B216_9RHOO</name>
<comment type="cofactor">
    <cofactor evidence="1">
        <name>pyrroloquinoline quinone</name>
        <dbReference type="ChEBI" id="CHEBI:58442"/>
    </cofactor>
</comment>
<dbReference type="Pfam" id="PF01011">
    <property type="entry name" value="PQQ"/>
    <property type="match status" value="2"/>
</dbReference>
<dbReference type="Gene3D" id="2.140.10.10">
    <property type="entry name" value="Quinoprotein alcohol dehydrogenase-like superfamily"/>
    <property type="match status" value="1"/>
</dbReference>
<keyword evidence="4" id="KW-0732">Signal</keyword>
<proteinExistence type="inferred from homology"/>
<dbReference type="InterPro" id="IPR018391">
    <property type="entry name" value="PQQ_b-propeller_rpt"/>
</dbReference>
<dbReference type="Proteomes" id="UP000501991">
    <property type="component" value="Chromosome"/>
</dbReference>
<reference evidence="6 7" key="1">
    <citation type="submission" date="2020-02" db="EMBL/GenBank/DDBJ databases">
        <title>Nitrogenibacter mangrovi gen. nov., sp. nov. isolated from mangrove sediment, a denitrifying betaproteobacterium.</title>
        <authorList>
            <person name="Liao H."/>
            <person name="Tian Y."/>
        </authorList>
    </citation>
    <scope>NUCLEOTIDE SEQUENCE [LARGE SCALE GENOMIC DNA]</scope>
    <source>
        <strain evidence="6 7">M9-3-2</strain>
    </source>
</reference>
<evidence type="ECO:0000259" key="5">
    <source>
        <dbReference type="Pfam" id="PF01011"/>
    </source>
</evidence>
<evidence type="ECO:0000256" key="1">
    <source>
        <dbReference type="ARBA" id="ARBA00001931"/>
    </source>
</evidence>
<feature type="domain" description="Pyrrolo-quinoline quinone repeat" evidence="5">
    <location>
        <begin position="38"/>
        <end position="346"/>
    </location>
</feature>
<feature type="signal peptide" evidence="4">
    <location>
        <begin position="1"/>
        <end position="28"/>
    </location>
</feature>
<dbReference type="AlphaFoldDB" id="A0A6C1B216"/>
<evidence type="ECO:0000313" key="7">
    <source>
        <dbReference type="Proteomes" id="UP000501991"/>
    </source>
</evidence>
<dbReference type="InterPro" id="IPR011047">
    <property type="entry name" value="Quinoprotein_ADH-like_sf"/>
</dbReference>
<feature type="domain" description="Pyrrolo-quinoline quinone repeat" evidence="5">
    <location>
        <begin position="361"/>
        <end position="518"/>
    </location>
</feature>
<dbReference type="InterPro" id="IPR002372">
    <property type="entry name" value="PQQ_rpt_dom"/>
</dbReference>
<protein>
    <submittedName>
        <fullName evidence="6">PQQ-binding-like beta-propeller repeat protein</fullName>
    </submittedName>
</protein>
<accession>A0A6C1B216</accession>
<evidence type="ECO:0000256" key="4">
    <source>
        <dbReference type="SAM" id="SignalP"/>
    </source>
</evidence>
<evidence type="ECO:0000313" key="6">
    <source>
        <dbReference type="EMBL" id="QID16390.1"/>
    </source>
</evidence>
<organism evidence="6 7">
    <name type="scientific">Nitrogeniibacter mangrovi</name>
    <dbReference type="NCBI Taxonomy" id="2016596"/>
    <lineage>
        <taxon>Bacteria</taxon>
        <taxon>Pseudomonadati</taxon>
        <taxon>Pseudomonadota</taxon>
        <taxon>Betaproteobacteria</taxon>
        <taxon>Rhodocyclales</taxon>
        <taxon>Zoogloeaceae</taxon>
        <taxon>Nitrogeniibacter</taxon>
    </lineage>
</organism>
<comment type="similarity">
    <text evidence="2">Belongs to the bacterial PQQ dehydrogenase family.</text>
</comment>
<evidence type="ECO:0000256" key="3">
    <source>
        <dbReference type="ARBA" id="ARBA00023002"/>
    </source>
</evidence>
<feature type="chain" id="PRO_5025338381" evidence="4">
    <location>
        <begin position="29"/>
        <end position="555"/>
    </location>
</feature>